<feature type="compositionally biased region" description="Basic and acidic residues" evidence="2">
    <location>
        <begin position="139"/>
        <end position="153"/>
    </location>
</feature>
<feature type="compositionally biased region" description="Polar residues" evidence="2">
    <location>
        <begin position="622"/>
        <end position="639"/>
    </location>
</feature>
<dbReference type="GO" id="GO:0003729">
    <property type="term" value="F:mRNA binding"/>
    <property type="evidence" value="ECO:0007669"/>
    <property type="project" value="TreeGrafter"/>
</dbReference>
<evidence type="ECO:0000313" key="3">
    <source>
        <dbReference type="EMBL" id="ANB13935.1"/>
    </source>
</evidence>
<evidence type="ECO:0000256" key="1">
    <source>
        <dbReference type="ARBA" id="ARBA00004173"/>
    </source>
</evidence>
<dbReference type="KEGG" id="slb:AWJ20_4886"/>
<comment type="subcellular location">
    <subcellularLocation>
        <location evidence="1">Mitochondrion</location>
    </subcellularLocation>
</comment>
<dbReference type="GO" id="GO:0005739">
    <property type="term" value="C:mitochondrion"/>
    <property type="evidence" value="ECO:0007669"/>
    <property type="project" value="UniProtKB-SubCell"/>
</dbReference>
<dbReference type="OrthoDB" id="185373at2759"/>
<dbReference type="Pfam" id="PF13041">
    <property type="entry name" value="PPR_2"/>
    <property type="match status" value="1"/>
</dbReference>
<sequence length="667" mass="76384">MKNVSGQVLFPVARSLRRSFLVHRRTASTSTHGQHVPEKSDPTSDLVADVGKSATDSLEKTEKLPEKESLQSPNLLQLSPDLPKFYQKLNDELRRYHQLMPLRTSAGDETQSHSQNTLSTLLTMEQEAKIELDQTANANERERQKKKEKEHRQLSRQTQINASPTYIQSIIEVLTSMRTALTSSNNEMVLERKFTSKPLPKFPTQWSREGLVAYLQQLTQYQHTNSKYSSPNGLISSIVKDLLRVNNPSTMNHLSTEAFNIGISYHARISDIRSCRQLFQDMLSSGISVNTDTYNILLMSCRYRLGNVNDNWKVHPLRVVDGFLKQMRSKGIPANIDTWNIVLGTVPEGSNKSRVLTEMSKKNVPLSRRGLATCVGDIVQQVGPKLAMVYLDKQLEKYNVGIDTVNTIISGLLNDDKLKADKAGIKFTPSVETVDVAWKYLHYAISKWDLTPSTSVLNTFGRFFAANGKLDWFIGLYSAMVSHPEWNIQPNCITYQYLLEAAVRVPFHPYKYEMVETINRISYKVPRTKQYQNWLLRAKTQFDYYNSLNLLSKNTFSMNRHATPETTQNFVQAQHILKWADQTFKPDYTNVLPRLQIAKLLNLFPSDIPAEETQQHTRQSRRVYSQTTKQFRATTSTQETATKQRLIRKGPYQKYIDDLEEEGLIEG</sequence>
<name>A0A167EDH8_9ASCO</name>
<gene>
    <name evidence="3" type="primary">AEP3</name>
    <name evidence="3" type="ORF">AWJ20_4886</name>
</gene>
<dbReference type="EMBL" id="CP014502">
    <property type="protein sequence ID" value="ANB13935.1"/>
    <property type="molecule type" value="Genomic_DNA"/>
</dbReference>
<feature type="compositionally biased region" description="Basic and acidic residues" evidence="2">
    <location>
        <begin position="57"/>
        <end position="69"/>
    </location>
</feature>
<evidence type="ECO:0000313" key="4">
    <source>
        <dbReference type="Proteomes" id="UP000189580"/>
    </source>
</evidence>
<feature type="region of interest" description="Disordered" evidence="2">
    <location>
        <begin position="24"/>
        <end position="76"/>
    </location>
</feature>
<dbReference type="Proteomes" id="UP000189580">
    <property type="component" value="Chromosome d"/>
</dbReference>
<dbReference type="CDD" id="cd22249">
    <property type="entry name" value="UDM1_RNF168_RNF169-like"/>
    <property type="match status" value="1"/>
</dbReference>
<dbReference type="AlphaFoldDB" id="A0A167EDH8"/>
<dbReference type="GeneID" id="30037066"/>
<feature type="region of interest" description="Disordered" evidence="2">
    <location>
        <begin position="611"/>
        <end position="639"/>
    </location>
</feature>
<evidence type="ECO:0000256" key="2">
    <source>
        <dbReference type="SAM" id="MobiDB-lite"/>
    </source>
</evidence>
<keyword evidence="4" id="KW-1185">Reference proteome</keyword>
<dbReference type="RefSeq" id="XP_018736412.1">
    <property type="nucleotide sequence ID" value="XM_018881988.1"/>
</dbReference>
<protein>
    <submittedName>
        <fullName evidence="3">Aep3p</fullName>
    </submittedName>
</protein>
<dbReference type="InterPro" id="IPR002885">
    <property type="entry name" value="PPR_rpt"/>
</dbReference>
<organism evidence="3 4">
    <name type="scientific">Sugiyamaella lignohabitans</name>
    <dbReference type="NCBI Taxonomy" id="796027"/>
    <lineage>
        <taxon>Eukaryota</taxon>
        <taxon>Fungi</taxon>
        <taxon>Dikarya</taxon>
        <taxon>Ascomycota</taxon>
        <taxon>Saccharomycotina</taxon>
        <taxon>Dipodascomycetes</taxon>
        <taxon>Dipodascales</taxon>
        <taxon>Trichomonascaceae</taxon>
        <taxon>Sugiyamaella</taxon>
    </lineage>
</organism>
<dbReference type="InterPro" id="IPR011990">
    <property type="entry name" value="TPR-like_helical_dom_sf"/>
</dbReference>
<dbReference type="PANTHER" id="PTHR47938">
    <property type="entry name" value="RESPIRATORY COMPLEX I CHAPERONE (CIA84), PUTATIVE (AFU_ORTHOLOGUE AFUA_2G06020)-RELATED"/>
    <property type="match status" value="1"/>
</dbReference>
<dbReference type="Gene3D" id="1.25.40.10">
    <property type="entry name" value="Tetratricopeptide repeat domain"/>
    <property type="match status" value="1"/>
</dbReference>
<accession>A0A167EDH8</accession>
<reference evidence="3 4" key="1">
    <citation type="submission" date="2016-02" db="EMBL/GenBank/DDBJ databases">
        <title>Complete genome sequence and transcriptome regulation of the pentose utilising yeast Sugiyamaella lignohabitans.</title>
        <authorList>
            <person name="Bellasio M."/>
            <person name="Peymann A."/>
            <person name="Valli M."/>
            <person name="Sipitzky M."/>
            <person name="Graf A."/>
            <person name="Sauer M."/>
            <person name="Marx H."/>
            <person name="Mattanovich D."/>
        </authorList>
    </citation>
    <scope>NUCLEOTIDE SEQUENCE [LARGE SCALE GENOMIC DNA]</scope>
    <source>
        <strain evidence="3 4">CBS 10342</strain>
    </source>
</reference>
<feature type="region of interest" description="Disordered" evidence="2">
    <location>
        <begin position="133"/>
        <end position="157"/>
    </location>
</feature>
<dbReference type="PANTHER" id="PTHR47938:SF35">
    <property type="entry name" value="PENTATRICOPEPTIDE REPEAT-CONTAINING PROTEIN 4, MITOCHONDRIAL-RELATED"/>
    <property type="match status" value="1"/>
</dbReference>
<proteinExistence type="predicted"/>